<dbReference type="Proteomes" id="UP000255326">
    <property type="component" value="Unassembled WGS sequence"/>
</dbReference>
<dbReference type="InterPro" id="IPR017853">
    <property type="entry name" value="GH"/>
</dbReference>
<dbReference type="Gene3D" id="3.10.50.10">
    <property type="match status" value="1"/>
</dbReference>
<dbReference type="SUPFAM" id="SSF55383">
    <property type="entry name" value="Copper amine oxidase, domain N"/>
    <property type="match status" value="1"/>
</dbReference>
<dbReference type="GO" id="GO:0008061">
    <property type="term" value="F:chitin binding"/>
    <property type="evidence" value="ECO:0007669"/>
    <property type="project" value="InterPro"/>
</dbReference>
<keyword evidence="1" id="KW-0812">Transmembrane</keyword>
<name>A0A370GQ96_9BACI</name>
<keyword evidence="1" id="KW-1133">Transmembrane helix</keyword>
<dbReference type="SMART" id="SM00636">
    <property type="entry name" value="Glyco_18"/>
    <property type="match status" value="1"/>
</dbReference>
<accession>A0A370GQ96</accession>
<organism evidence="3 4">
    <name type="scientific">Falsibacillus pallidus</name>
    <dbReference type="NCBI Taxonomy" id="493781"/>
    <lineage>
        <taxon>Bacteria</taxon>
        <taxon>Bacillati</taxon>
        <taxon>Bacillota</taxon>
        <taxon>Bacilli</taxon>
        <taxon>Bacillales</taxon>
        <taxon>Bacillaceae</taxon>
        <taxon>Falsibacillus</taxon>
    </lineage>
</organism>
<dbReference type="SUPFAM" id="SSF51445">
    <property type="entry name" value="(Trans)glycosidases"/>
    <property type="match status" value="1"/>
</dbReference>
<dbReference type="InterPro" id="IPR001223">
    <property type="entry name" value="Glyco_hydro18_cat"/>
</dbReference>
<dbReference type="RefSeq" id="WP_114744657.1">
    <property type="nucleotide sequence ID" value="NZ_QQAY01000002.1"/>
</dbReference>
<keyword evidence="3" id="KW-0378">Hydrolase</keyword>
<dbReference type="Pfam" id="PF07833">
    <property type="entry name" value="Cu_amine_oxidN1"/>
    <property type="match status" value="1"/>
</dbReference>
<dbReference type="PROSITE" id="PS51910">
    <property type="entry name" value="GH18_2"/>
    <property type="match status" value="1"/>
</dbReference>
<evidence type="ECO:0000313" key="4">
    <source>
        <dbReference type="Proteomes" id="UP000255326"/>
    </source>
</evidence>
<dbReference type="InterPro" id="IPR012854">
    <property type="entry name" value="Cu_amine_oxidase-like_N"/>
</dbReference>
<evidence type="ECO:0000256" key="1">
    <source>
        <dbReference type="SAM" id="Phobius"/>
    </source>
</evidence>
<keyword evidence="1" id="KW-0472">Membrane</keyword>
<comment type="caution">
    <text evidence="3">The sequence shown here is derived from an EMBL/GenBank/DDBJ whole genome shotgun (WGS) entry which is preliminary data.</text>
</comment>
<feature type="transmembrane region" description="Helical" evidence="1">
    <location>
        <begin position="15"/>
        <end position="39"/>
    </location>
</feature>
<protein>
    <submittedName>
        <fullName evidence="3">Glycosyl hydrolase family 18 (Putative chitinase)</fullName>
    </submittedName>
</protein>
<dbReference type="InterPro" id="IPR036582">
    <property type="entry name" value="Mao_N_sf"/>
</dbReference>
<dbReference type="InterPro" id="IPR029070">
    <property type="entry name" value="Chitinase_insertion_sf"/>
</dbReference>
<dbReference type="Gene3D" id="3.20.20.80">
    <property type="entry name" value="Glycosidases"/>
    <property type="match status" value="1"/>
</dbReference>
<keyword evidence="4" id="KW-1185">Reference proteome</keyword>
<gene>
    <name evidence="3" type="ORF">DFR59_102482</name>
</gene>
<dbReference type="Gene3D" id="2.30.30.40">
    <property type="entry name" value="SH3 Domains"/>
    <property type="match status" value="1"/>
</dbReference>
<evidence type="ECO:0000313" key="3">
    <source>
        <dbReference type="EMBL" id="RDI45847.1"/>
    </source>
</evidence>
<dbReference type="PANTHER" id="PTHR46066">
    <property type="entry name" value="CHITINASE DOMAIN-CONTAINING PROTEIN 1 FAMILY MEMBER"/>
    <property type="match status" value="1"/>
</dbReference>
<feature type="domain" description="GH18" evidence="2">
    <location>
        <begin position="257"/>
        <end position="576"/>
    </location>
</feature>
<reference evidence="3 4" key="1">
    <citation type="submission" date="2018-07" db="EMBL/GenBank/DDBJ databases">
        <title>Genomic Encyclopedia of Type Strains, Phase IV (KMG-IV): sequencing the most valuable type-strain genomes for metagenomic binning, comparative biology and taxonomic classification.</title>
        <authorList>
            <person name="Goeker M."/>
        </authorList>
    </citation>
    <scope>NUCLEOTIDE SEQUENCE [LARGE SCALE GENOMIC DNA]</scope>
    <source>
        <strain evidence="3 4">DSM 25281</strain>
    </source>
</reference>
<proteinExistence type="predicted"/>
<dbReference type="InterPro" id="IPR011583">
    <property type="entry name" value="Chitinase_II/V-like_cat"/>
</dbReference>
<evidence type="ECO:0000259" key="2">
    <source>
        <dbReference type="PROSITE" id="PS51910"/>
    </source>
</evidence>
<sequence>METMQINRKRAPQKAALIAGLAVSLVLILISSILLYIFYPYASNEKKAYVRSGHPILYHGKLQGNAIMENGTAYVPVSIIQKNIDPSLFEDSDSHSVVLTTKNKVIHFPDSSLEYYINDKEVKLHFPAAKSAGGEQYIALDPLLELYGIRYRELKETGILLIEKNGDTIKQATVKNQEARKAFLRLREKPDLQSPYYQEVAQGEKVVVENETDGFLFVRKENGTAGYIQKDYINIGNVQSIMISQKENEWAMPKSPYPIQLAWEAVYSKNPDVTSLPSMTGVNIVSPTWFHLINGTGEVDNMGSNEYVNWAEKNQKQIWGVFTNSFDPQLTHEAFSNYEKRQAVIRQLLHYSKMYRLSGINLDIENVDVADKAYVTQFTREAAARFHQAGLIVSMDVTFLSSSGNWSQFYDRKELAKSVDYLMVMAYDEHWASSQTAGSVASLPWVEQNLQNLLEQVPNEKIVLGVPLYTRLWKETTDSSGAAQMTSEALKMQTAQKWMAERSLSPKYDPETGQNFVQYTDPKEKAIYRMWLEDETSLQKRVELADKYQLAGIAAWARIFADDKAWTAMNSSMTAFYPKK</sequence>
<dbReference type="Pfam" id="PF00704">
    <property type="entry name" value="Glyco_hydro_18"/>
    <property type="match status" value="1"/>
</dbReference>
<dbReference type="PANTHER" id="PTHR46066:SF2">
    <property type="entry name" value="CHITINASE DOMAIN-CONTAINING PROTEIN 1"/>
    <property type="match status" value="1"/>
</dbReference>
<dbReference type="AlphaFoldDB" id="A0A370GQ96"/>
<dbReference type="EMBL" id="QQAY01000002">
    <property type="protein sequence ID" value="RDI45847.1"/>
    <property type="molecule type" value="Genomic_DNA"/>
</dbReference>
<dbReference type="GO" id="GO:0005975">
    <property type="term" value="P:carbohydrate metabolic process"/>
    <property type="evidence" value="ECO:0007669"/>
    <property type="project" value="InterPro"/>
</dbReference>
<dbReference type="OrthoDB" id="9775889at2"/>
<dbReference type="GO" id="GO:0016787">
    <property type="term" value="F:hydrolase activity"/>
    <property type="evidence" value="ECO:0007669"/>
    <property type="project" value="UniProtKB-KW"/>
</dbReference>